<proteinExistence type="predicted"/>
<evidence type="ECO:0000259" key="1">
    <source>
        <dbReference type="PROSITE" id="PS50994"/>
    </source>
</evidence>
<dbReference type="InterPro" id="IPR001584">
    <property type="entry name" value="Integrase_cat-core"/>
</dbReference>
<evidence type="ECO:0000313" key="3">
    <source>
        <dbReference type="Proteomes" id="UP000499080"/>
    </source>
</evidence>
<dbReference type="PANTHER" id="PTHR47331">
    <property type="entry name" value="PHD-TYPE DOMAIN-CONTAINING PROTEIN"/>
    <property type="match status" value="1"/>
</dbReference>
<dbReference type="InterPro" id="IPR036397">
    <property type="entry name" value="RNaseH_sf"/>
</dbReference>
<keyword evidence="3" id="KW-1185">Reference proteome</keyword>
<reference evidence="2 3" key="1">
    <citation type="journal article" date="2019" name="Sci. Rep.">
        <title>Orb-weaving spider Araneus ventricosus genome elucidates the spidroin gene catalogue.</title>
        <authorList>
            <person name="Kono N."/>
            <person name="Nakamura H."/>
            <person name="Ohtoshi R."/>
            <person name="Moran D.A.P."/>
            <person name="Shinohara A."/>
            <person name="Yoshida Y."/>
            <person name="Fujiwara M."/>
            <person name="Mori M."/>
            <person name="Tomita M."/>
            <person name="Arakawa K."/>
        </authorList>
    </citation>
    <scope>NUCLEOTIDE SEQUENCE [LARGE SCALE GENOMIC DNA]</scope>
</reference>
<dbReference type="PROSITE" id="PS50994">
    <property type="entry name" value="INTEGRASE"/>
    <property type="match status" value="1"/>
</dbReference>
<dbReference type="Proteomes" id="UP000499080">
    <property type="component" value="Unassembled WGS sequence"/>
</dbReference>
<dbReference type="GO" id="GO:0015074">
    <property type="term" value="P:DNA integration"/>
    <property type="evidence" value="ECO:0007669"/>
    <property type="project" value="InterPro"/>
</dbReference>
<evidence type="ECO:0000313" key="2">
    <source>
        <dbReference type="EMBL" id="GBM87481.1"/>
    </source>
</evidence>
<feature type="domain" description="Integrase catalytic" evidence="1">
    <location>
        <begin position="1"/>
        <end position="129"/>
    </location>
</feature>
<dbReference type="OrthoDB" id="6419856at2759"/>
<sequence length="500" mass="56858">MQALRRFWARRGRGSTLYTDNGTNFVGAANALKSLDWDFIQAECSLMKIKWLFSPPSAPWYGGFWERMVRSIKELLRKCLGKACVTYEEMLTLLSDCEATINGRPLTYLSDDPKELKPLTPAHFIQDIKGRETFDLDLIDSQHILKRVRYLHTLRSNLRKRFYNEYLGELVRSPKVASKRKMISPGEIVIVESKNPNRMNWPLAQVIELFPGKDGVERVAKLRLASGEIIRPLQRIYPLELSASDHLIEDHQGTDIAAQNPGPTAADVLEEVYVDYEDEETGCSSDISEEDLNLDTYKPLTSNHLISLTDPKYKQLTPCVSKSSEIRLGLPSAAVVGDRFGVSDRAVEAIASSVLHDVGLITSNNSDLVVDNNKLRRGKGLKFQALSEAHVLPLKGLYFDGRKDSTLIEERVDTKRKTKDQYLSLIEDPGLRYITHLSQSFGTVKQISATIIEYFEWITRDLSQLLTFGYDGTSVNTGWKYRVIRFNYYYFSSNPPHCRI</sequence>
<dbReference type="AlphaFoldDB" id="A0A4Y2JB20"/>
<dbReference type="GO" id="GO:0003676">
    <property type="term" value="F:nucleic acid binding"/>
    <property type="evidence" value="ECO:0007669"/>
    <property type="project" value="InterPro"/>
</dbReference>
<dbReference type="Pfam" id="PF18701">
    <property type="entry name" value="DUF5641"/>
    <property type="match status" value="1"/>
</dbReference>
<organism evidence="2 3">
    <name type="scientific">Araneus ventricosus</name>
    <name type="common">Orbweaver spider</name>
    <name type="synonym">Epeira ventricosa</name>
    <dbReference type="NCBI Taxonomy" id="182803"/>
    <lineage>
        <taxon>Eukaryota</taxon>
        <taxon>Metazoa</taxon>
        <taxon>Ecdysozoa</taxon>
        <taxon>Arthropoda</taxon>
        <taxon>Chelicerata</taxon>
        <taxon>Arachnida</taxon>
        <taxon>Araneae</taxon>
        <taxon>Araneomorphae</taxon>
        <taxon>Entelegynae</taxon>
        <taxon>Araneoidea</taxon>
        <taxon>Araneidae</taxon>
        <taxon>Araneus</taxon>
    </lineage>
</organism>
<dbReference type="InterPro" id="IPR012337">
    <property type="entry name" value="RNaseH-like_sf"/>
</dbReference>
<name>A0A4Y2JB20_ARAVE</name>
<dbReference type="Gene3D" id="3.30.420.10">
    <property type="entry name" value="Ribonuclease H-like superfamily/Ribonuclease H"/>
    <property type="match status" value="1"/>
</dbReference>
<dbReference type="InterPro" id="IPR040676">
    <property type="entry name" value="DUF5641"/>
</dbReference>
<protein>
    <recommendedName>
        <fullName evidence="1">Integrase catalytic domain-containing protein</fullName>
    </recommendedName>
</protein>
<accession>A0A4Y2JB20</accession>
<dbReference type="SUPFAM" id="SSF53098">
    <property type="entry name" value="Ribonuclease H-like"/>
    <property type="match status" value="1"/>
</dbReference>
<dbReference type="EMBL" id="BGPR01003384">
    <property type="protein sequence ID" value="GBM87481.1"/>
    <property type="molecule type" value="Genomic_DNA"/>
</dbReference>
<comment type="caution">
    <text evidence="2">The sequence shown here is derived from an EMBL/GenBank/DDBJ whole genome shotgun (WGS) entry which is preliminary data.</text>
</comment>
<gene>
    <name evidence="2" type="ORF">AVEN_197388_1</name>
</gene>